<evidence type="ECO:0000256" key="1">
    <source>
        <dbReference type="SAM" id="MobiDB-lite"/>
    </source>
</evidence>
<reference evidence="2" key="1">
    <citation type="submission" date="2022-11" db="EMBL/GenBank/DDBJ databases">
        <title>Minimal conservation of predation-associated metabolite biosynthetic gene clusters underscores biosynthetic potential of Myxococcota including descriptions for ten novel species: Archangium lansinium sp. nov., Myxococcus landrumus sp. nov., Nannocystis bai.</title>
        <authorList>
            <person name="Ahearne A."/>
            <person name="Stevens C."/>
            <person name="Dowd S."/>
        </authorList>
    </citation>
    <scope>NUCLEOTIDE SEQUENCE</scope>
    <source>
        <strain evidence="2">Fl3</strain>
    </source>
</reference>
<evidence type="ECO:0000313" key="3">
    <source>
        <dbReference type="Proteomes" id="UP001164459"/>
    </source>
</evidence>
<protein>
    <submittedName>
        <fullName evidence="2">Uncharacterized protein</fullName>
    </submittedName>
</protein>
<dbReference type="Proteomes" id="UP001164459">
    <property type="component" value="Chromosome"/>
</dbReference>
<accession>A0ABY7H6F0</accession>
<keyword evidence="3" id="KW-1185">Reference proteome</keyword>
<feature type="compositionally biased region" description="Pro residues" evidence="1">
    <location>
        <begin position="847"/>
        <end position="856"/>
    </location>
</feature>
<feature type="compositionally biased region" description="Acidic residues" evidence="1">
    <location>
        <begin position="805"/>
        <end position="819"/>
    </location>
</feature>
<proteinExistence type="predicted"/>
<dbReference type="EMBL" id="CP114040">
    <property type="protein sequence ID" value="WAS94838.1"/>
    <property type="molecule type" value="Genomic_DNA"/>
</dbReference>
<dbReference type="RefSeq" id="WP_269037173.1">
    <property type="nucleotide sequence ID" value="NZ_CP114040.1"/>
</dbReference>
<name>A0ABY7H6F0_9BACT</name>
<gene>
    <name evidence="2" type="ORF">O0S08_01645</name>
</gene>
<evidence type="ECO:0000313" key="2">
    <source>
        <dbReference type="EMBL" id="WAS94838.1"/>
    </source>
</evidence>
<feature type="compositionally biased region" description="Pro residues" evidence="1">
    <location>
        <begin position="866"/>
        <end position="875"/>
    </location>
</feature>
<sequence>MKQPSSRNTFKRIQDVLGVYLQEGAPLTDAAWNESVDTAWASVRDAIVASGLRGTAGQELQIVPVYVGAPAQLTDLLIKGGPAQFYCGGLPVSWPEDVSFDRQSGWCSEPAATAVLDANQTEPVIVWVESRVETVDETDVPGFRDPALQSDRGSFRQVVRSRVKLAAASAVPERLAEPLRSLPPVAELLPDLPHDRWRPTNVRLTVQGSYDGDENVHYHVELVGEAERFDRHTAAVEVLWDDRAASTVTTLAADVEQLAQEIEVVDATGFEAGDYVRIEAEGVDGQIYRITQVEERKLKLDRVSCAAPVSLRDAVIVDYEVRGRPEVPTELVITMTTMGDCIASPGDLVHELMRSEGGRKIPFGDAVWQVERVISSEVEHEVTLVLKPHFGITQALQRRGEARPLMSHARILDNCVVVEEAACWQPGMQVWISGRRVEVAADDPCAKPRADVDDQACWPAREPLYCEEEHTIAWIERCGESVECCGENHKTMTLRLARPLSADHRRCCDEVRPIRPIKVRRYAGYQCRARLHAVWPCCPETGGVCCLKCSISLGSGLEVVLTYRGMTVPRFEPGDSWSFAARVGGWYESRVFAAPDEMATAMCPLALIVPGDQERPHQFYDLRPTPAAFDPSPLLEQIRLASAELAEYFYEGYSTEWLRQAAHLARYSRVQANVRRGRRWQMGLAESLYRFARNFLQTHKGSEETVKPEVLTKARLLAVAFRALAHATVETRHAPTLSNRELAAIAGALTRAASVAASVLAGCCGDEKLEWALKWPPALPLDEGGPRRPPPPAQLPDCPDRLPEPDPDDSCDHEEEDEPDHGLPERPSGPRPPGTEPGPEGESPDRPSGPRPPETEPGPEGELPDRPPGTRPPDIVPVFPIERPDIVPVIPNVPIRPDIVPVVPNVPIRPDIVPVIPNVPIRPDIVPVIPNLPTGPAIVPVFPVTPIPVRPVGPPIEPAFPERPMGDAPGVGATAPELPLVSETDDRRWSLMELPLTSLKVLEHENDRTVQRLVADWPRLGDAHGARTRGSARKRVVAAVDGMVEDLRALAESDASERERTVALRSIWSRTMRAEVPVPRWSLVVRSLPATRIDAEGEE</sequence>
<organism evidence="2 3">
    <name type="scientific">Nannocystis punicea</name>
    <dbReference type="NCBI Taxonomy" id="2995304"/>
    <lineage>
        <taxon>Bacteria</taxon>
        <taxon>Pseudomonadati</taxon>
        <taxon>Myxococcota</taxon>
        <taxon>Polyangia</taxon>
        <taxon>Nannocystales</taxon>
        <taxon>Nannocystaceae</taxon>
        <taxon>Nannocystis</taxon>
    </lineage>
</organism>
<feature type="compositionally biased region" description="Pro residues" evidence="1">
    <location>
        <begin position="827"/>
        <end position="836"/>
    </location>
</feature>
<feature type="region of interest" description="Disordered" evidence="1">
    <location>
        <begin position="780"/>
        <end position="879"/>
    </location>
</feature>